<feature type="region of interest" description="Disordered" evidence="1">
    <location>
        <begin position="861"/>
        <end position="890"/>
    </location>
</feature>
<dbReference type="RefSeq" id="WP_160634379.1">
    <property type="nucleotide sequence ID" value="NZ_WWNE01000018.1"/>
</dbReference>
<protein>
    <submittedName>
        <fullName evidence="4">AsmA family protein</fullName>
    </submittedName>
</protein>
<proteinExistence type="predicted"/>
<dbReference type="Proteomes" id="UP000470771">
    <property type="component" value="Unassembled WGS sequence"/>
</dbReference>
<dbReference type="Pfam" id="PF05170">
    <property type="entry name" value="AsmA"/>
    <property type="match status" value="1"/>
</dbReference>
<name>A0A6N9NN78_9FLAO</name>
<feature type="domain" description="AsmA" evidence="3">
    <location>
        <begin position="1"/>
        <end position="215"/>
    </location>
</feature>
<gene>
    <name evidence="4" type="ORF">GQN54_15000</name>
</gene>
<keyword evidence="2" id="KW-0472">Membrane</keyword>
<dbReference type="PANTHER" id="PTHR30441:SF8">
    <property type="entry name" value="DUF748 DOMAIN-CONTAINING PROTEIN"/>
    <property type="match status" value="1"/>
</dbReference>
<evidence type="ECO:0000313" key="4">
    <source>
        <dbReference type="EMBL" id="NBG67433.1"/>
    </source>
</evidence>
<keyword evidence="2" id="KW-1133">Transmembrane helix</keyword>
<reference evidence="4 5" key="1">
    <citation type="submission" date="2019-12" db="EMBL/GenBank/DDBJ databases">
        <authorList>
            <person name="Zhao J."/>
        </authorList>
    </citation>
    <scope>NUCLEOTIDE SEQUENCE [LARGE SCALE GENOMIC DNA]</scope>
    <source>
        <strain evidence="4 5">S-15</strain>
    </source>
</reference>
<organism evidence="4 5">
    <name type="scientific">Acidiluteibacter ferrifornacis</name>
    <dbReference type="NCBI Taxonomy" id="2692424"/>
    <lineage>
        <taxon>Bacteria</taxon>
        <taxon>Pseudomonadati</taxon>
        <taxon>Bacteroidota</taxon>
        <taxon>Flavobacteriia</taxon>
        <taxon>Flavobacteriales</taxon>
        <taxon>Cryomorphaceae</taxon>
        <taxon>Acidiluteibacter</taxon>
    </lineage>
</organism>
<evidence type="ECO:0000259" key="3">
    <source>
        <dbReference type="Pfam" id="PF05170"/>
    </source>
</evidence>
<evidence type="ECO:0000256" key="2">
    <source>
        <dbReference type="SAM" id="Phobius"/>
    </source>
</evidence>
<comment type="caution">
    <text evidence="4">The sequence shown here is derived from an EMBL/GenBank/DDBJ whole genome shotgun (WGS) entry which is preliminary data.</text>
</comment>
<evidence type="ECO:0000256" key="1">
    <source>
        <dbReference type="SAM" id="MobiDB-lite"/>
    </source>
</evidence>
<keyword evidence="5" id="KW-1185">Reference proteome</keyword>
<dbReference type="AlphaFoldDB" id="A0A6N9NN78"/>
<dbReference type="PANTHER" id="PTHR30441">
    <property type="entry name" value="DUF748 DOMAIN-CONTAINING PROTEIN"/>
    <property type="match status" value="1"/>
</dbReference>
<dbReference type="GO" id="GO:0090313">
    <property type="term" value="P:regulation of protein targeting to membrane"/>
    <property type="evidence" value="ECO:0007669"/>
    <property type="project" value="TreeGrafter"/>
</dbReference>
<dbReference type="InterPro" id="IPR052894">
    <property type="entry name" value="AsmA-related"/>
</dbReference>
<dbReference type="GO" id="GO:0005886">
    <property type="term" value="C:plasma membrane"/>
    <property type="evidence" value="ECO:0007669"/>
    <property type="project" value="TreeGrafter"/>
</dbReference>
<sequence length="903" mass="99529">MKKVLKVLAVIVVLIFAALIAIPIIFKDDIVKMVKDLANENVNAKVEFGDFDLSLIKSFPNFYFSIQDIKVIGVDEFDGLALADIGEVALTVDVMSIINGETIKVKKIKIDRANLTAKVLADGKANWDIAKVDTSAAEEVPEEVVETDTSGGFQLALEQLQLINSTIIYDDATFPMFTELRDINFEMTGDLSEDLTTITLDGVIAKVTIDYDGVKYIKEAKFTTALAIAADMVNSKYTIDKGNIALNELELGMEGWLAMLEDESQDMDLKFALTKTDIRSIISLIPAEFAKDMEGIKTTGKVQLDGFFKGKYIGESYPAFGMNLLMQDGSFSYTDLPESIQDIQIDTKVASTGGDLDNMVVDVNRFHFSMANNPFDLTAHIKNPMTDTYIDAGAKGKIILDNVKDMIPMEEGEEIAGTIDMDVQLKGRVSTLEKEDYENFNASGKMLVSQLVYKTTATDYPIAINNGNLVFDTKSASLKSLDMILGGSDIAMNGQLSNFVGYALSDNQTLKGSLNVISNKLDITELMGSEEEAASSAETVAETPSEGTTATDTAAMEVALIPKFIDFVMTVDVKQMIYDDIDMRNFKGSLGIKDQKLDFNKVGLDILDGHVAMDGYYETTDSLKPTYAIDFGLDKLDLNKTAVMFTTVDKLMPLAKKTVGKFSAQMYLQGDLDTKMEPIYNTVNGKGKISTDNIEIKDVKALEKIADALKYDKIRKMKLQDVNVSFAVVNGKVFTEPFDIKLDKSKVTIAGSSSLDQTIDYTMAFAIPREELGGEANKAIDGLLSQANKNGLNIGMSETINIDVKVVGTMDDPKITTDFKKMAGNAVQDAKQQIKEEINKEIDKQKEELERKAREEAERLKKEAEAKAKEEADKLKKELEEKGKKEMDKLKEDAAKKLKGLFK</sequence>
<accession>A0A6N9NN78</accession>
<evidence type="ECO:0000313" key="5">
    <source>
        <dbReference type="Proteomes" id="UP000470771"/>
    </source>
</evidence>
<keyword evidence="2" id="KW-0812">Transmembrane</keyword>
<feature type="transmembrane region" description="Helical" evidence="2">
    <location>
        <begin position="7"/>
        <end position="26"/>
    </location>
</feature>
<dbReference type="EMBL" id="WWNE01000018">
    <property type="protein sequence ID" value="NBG67433.1"/>
    <property type="molecule type" value="Genomic_DNA"/>
</dbReference>
<dbReference type="InterPro" id="IPR007844">
    <property type="entry name" value="AsmA"/>
</dbReference>